<evidence type="ECO:0000259" key="5">
    <source>
        <dbReference type="PROSITE" id="PS50929"/>
    </source>
</evidence>
<evidence type="ECO:0000256" key="4">
    <source>
        <dbReference type="SAM" id="Phobius"/>
    </source>
</evidence>
<evidence type="ECO:0000313" key="6">
    <source>
        <dbReference type="EMBL" id="KAI5425454.1"/>
    </source>
</evidence>
<reference evidence="6 7" key="1">
    <citation type="journal article" date="2022" name="Nat. Genet.">
        <title>Improved pea reference genome and pan-genome highlight genomic features and evolutionary characteristics.</title>
        <authorList>
            <person name="Yang T."/>
            <person name="Liu R."/>
            <person name="Luo Y."/>
            <person name="Hu S."/>
            <person name="Wang D."/>
            <person name="Wang C."/>
            <person name="Pandey M.K."/>
            <person name="Ge S."/>
            <person name="Xu Q."/>
            <person name="Li N."/>
            <person name="Li G."/>
            <person name="Huang Y."/>
            <person name="Saxena R.K."/>
            <person name="Ji Y."/>
            <person name="Li M."/>
            <person name="Yan X."/>
            <person name="He Y."/>
            <person name="Liu Y."/>
            <person name="Wang X."/>
            <person name="Xiang C."/>
            <person name="Varshney R.K."/>
            <person name="Ding H."/>
            <person name="Gao S."/>
            <person name="Zong X."/>
        </authorList>
    </citation>
    <scope>NUCLEOTIDE SEQUENCE [LARGE SCALE GENOMIC DNA]</scope>
    <source>
        <strain evidence="6 7">cv. Zhongwan 6</strain>
    </source>
</reference>
<dbReference type="AlphaFoldDB" id="A0A9D5B0N2"/>
<comment type="caution">
    <text evidence="6">The sequence shown here is derived from an EMBL/GenBank/DDBJ whole genome shotgun (WGS) entry which is preliminary data.</text>
</comment>
<dbReference type="InterPro" id="IPR016024">
    <property type="entry name" value="ARM-type_fold"/>
</dbReference>
<dbReference type="GO" id="GO:0140359">
    <property type="term" value="F:ABC-type transporter activity"/>
    <property type="evidence" value="ECO:0007669"/>
    <property type="project" value="InterPro"/>
</dbReference>
<gene>
    <name evidence="6" type="ORF">KIW84_031309</name>
</gene>
<dbReference type="InterPro" id="IPR046805">
    <property type="entry name" value="Tra1_ring"/>
</dbReference>
<dbReference type="PANTHER" id="PTHR31343:SF5">
    <property type="entry name" value="DUF789 FAMILY PROTEIN"/>
    <property type="match status" value="1"/>
</dbReference>
<accession>A0A9D5B0N2</accession>
<keyword evidence="3 4" id="KW-0472">Membrane</keyword>
<dbReference type="Gene3D" id="1.20.1560.10">
    <property type="entry name" value="ABC transporter type 1, transmembrane domain"/>
    <property type="match status" value="1"/>
</dbReference>
<dbReference type="Pfam" id="PF05623">
    <property type="entry name" value="DUF789"/>
    <property type="match status" value="1"/>
</dbReference>
<feature type="domain" description="ABC transmembrane type-1" evidence="5">
    <location>
        <begin position="139"/>
        <end position="270"/>
    </location>
</feature>
<dbReference type="PANTHER" id="PTHR31343">
    <property type="entry name" value="T15D22.8"/>
    <property type="match status" value="1"/>
</dbReference>
<dbReference type="SUPFAM" id="SSF48371">
    <property type="entry name" value="ARM repeat"/>
    <property type="match status" value="1"/>
</dbReference>
<dbReference type="GO" id="GO:0016020">
    <property type="term" value="C:membrane"/>
    <property type="evidence" value="ECO:0007669"/>
    <property type="project" value="InterPro"/>
</dbReference>
<keyword evidence="7" id="KW-1185">Reference proteome</keyword>
<sequence>MTDKILDLARDYPALMSLRNCDLLPSSWMSVAWYPIYRIPTGPTLKDLDACFLTYHTLHTPLTIAGSVTTHGLTMVYPSEMDGIPNISIPTFAMAAYKLKGSIWMKKEAGDNQVMHSLLQAADEWLRLVQERFERFTELALTIFYIAAGVFAAGWIEVSCWILTGERQTAVIRSNYVQVLLNQDMSFFDTYGNNGDIVSQVLSDVLLIQSALSEKVGNYIHNMATFFSGLVIGLTNYWQIALITLATGPFIVAVGGISNIFLHRPARISRLENEQELNLVQIKESKWLVKCFLNYLRHDKNEVNVLFDILTIFLFHSRIDYTFLKEFYIIEIAEGYSSSMKKALLLHFLNLFQSKQLGHDQLVIVMQMLILPMLAHAFQNGQSWEVVDPAIIKTIIDKLLDPPEEISAEYDEPLRIELLQLTTLLLKYLQNDLVHHRKELIKFGWNHLKREDTASKQWAFVNVCHFLEAYQAPEKIILQVFVALLRTCQPENRMLVRQALDILMPARCNRTGELHSYL</sequence>
<proteinExistence type="predicted"/>
<name>A0A9D5B0N2_PEA</name>
<dbReference type="InterPro" id="IPR011527">
    <property type="entry name" value="ABC1_TM_dom"/>
</dbReference>
<dbReference type="Gramene" id="Psat03G0130900-T1">
    <property type="protein sequence ID" value="KAI5425454.1"/>
    <property type="gene ID" value="KIW84_031309"/>
</dbReference>
<feature type="transmembrane region" description="Helical" evidence="4">
    <location>
        <begin position="237"/>
        <end position="262"/>
    </location>
</feature>
<dbReference type="EMBL" id="JAMSHJ010000003">
    <property type="protein sequence ID" value="KAI5425454.1"/>
    <property type="molecule type" value="Genomic_DNA"/>
</dbReference>
<dbReference type="PROSITE" id="PS50929">
    <property type="entry name" value="ABC_TM1F"/>
    <property type="match status" value="1"/>
</dbReference>
<feature type="transmembrane region" description="Helical" evidence="4">
    <location>
        <begin position="136"/>
        <end position="156"/>
    </location>
</feature>
<keyword evidence="2 4" id="KW-1133">Transmembrane helix</keyword>
<dbReference type="InterPro" id="IPR036640">
    <property type="entry name" value="ABC1_TM_sf"/>
</dbReference>
<evidence type="ECO:0000256" key="3">
    <source>
        <dbReference type="ARBA" id="ARBA00023136"/>
    </source>
</evidence>
<evidence type="ECO:0000256" key="1">
    <source>
        <dbReference type="ARBA" id="ARBA00022692"/>
    </source>
</evidence>
<dbReference type="SUPFAM" id="SSF90123">
    <property type="entry name" value="ABC transporter transmembrane region"/>
    <property type="match status" value="1"/>
</dbReference>
<dbReference type="GO" id="GO:0005524">
    <property type="term" value="F:ATP binding"/>
    <property type="evidence" value="ECO:0007669"/>
    <property type="project" value="InterPro"/>
</dbReference>
<dbReference type="Pfam" id="PF20206">
    <property type="entry name" value="Tra1_ring"/>
    <property type="match status" value="1"/>
</dbReference>
<protein>
    <recommendedName>
        <fullName evidence="5">ABC transmembrane type-1 domain-containing protein</fullName>
    </recommendedName>
</protein>
<dbReference type="InterPro" id="IPR008507">
    <property type="entry name" value="DUF789"/>
</dbReference>
<evidence type="ECO:0000313" key="7">
    <source>
        <dbReference type="Proteomes" id="UP001058974"/>
    </source>
</evidence>
<dbReference type="Proteomes" id="UP001058974">
    <property type="component" value="Chromosome 3"/>
</dbReference>
<organism evidence="6 7">
    <name type="scientific">Pisum sativum</name>
    <name type="common">Garden pea</name>
    <name type="synonym">Lathyrus oleraceus</name>
    <dbReference type="NCBI Taxonomy" id="3888"/>
    <lineage>
        <taxon>Eukaryota</taxon>
        <taxon>Viridiplantae</taxon>
        <taxon>Streptophyta</taxon>
        <taxon>Embryophyta</taxon>
        <taxon>Tracheophyta</taxon>
        <taxon>Spermatophyta</taxon>
        <taxon>Magnoliopsida</taxon>
        <taxon>eudicotyledons</taxon>
        <taxon>Gunneridae</taxon>
        <taxon>Pentapetalae</taxon>
        <taxon>rosids</taxon>
        <taxon>fabids</taxon>
        <taxon>Fabales</taxon>
        <taxon>Fabaceae</taxon>
        <taxon>Papilionoideae</taxon>
        <taxon>50 kb inversion clade</taxon>
        <taxon>NPAAA clade</taxon>
        <taxon>Hologalegina</taxon>
        <taxon>IRL clade</taxon>
        <taxon>Fabeae</taxon>
        <taxon>Lathyrus</taxon>
    </lineage>
</organism>
<evidence type="ECO:0000256" key="2">
    <source>
        <dbReference type="ARBA" id="ARBA00022989"/>
    </source>
</evidence>
<keyword evidence="1 4" id="KW-0812">Transmembrane</keyword>